<evidence type="ECO:0000256" key="1">
    <source>
        <dbReference type="SAM" id="MobiDB-lite"/>
    </source>
</evidence>
<evidence type="ECO:0000313" key="4">
    <source>
        <dbReference type="EMBL" id="KAG2915931.1"/>
    </source>
</evidence>
<name>A0A329RM39_9STRA</name>
<proteinExistence type="predicted"/>
<sequence>MEEYAHKLAAVQGELQDLLDQDHESASGLSSGLFNPTPDDNNFVSARSGKALHDK</sequence>
<evidence type="ECO:0000313" key="7">
    <source>
        <dbReference type="EMBL" id="RAW25329.1"/>
    </source>
</evidence>
<dbReference type="EMBL" id="RCMV01000697">
    <property type="protein sequence ID" value="KAG3213790.1"/>
    <property type="molecule type" value="Genomic_DNA"/>
</dbReference>
<evidence type="ECO:0000313" key="5">
    <source>
        <dbReference type="EMBL" id="KAG2970833.1"/>
    </source>
</evidence>
<evidence type="ECO:0000313" key="2">
    <source>
        <dbReference type="EMBL" id="KAG2850381.1"/>
    </source>
</evidence>
<dbReference type="Proteomes" id="UP000736787">
    <property type="component" value="Unassembled WGS sequence"/>
</dbReference>
<dbReference type="Proteomes" id="UP000251314">
    <property type="component" value="Unassembled WGS sequence"/>
</dbReference>
<dbReference type="EMBL" id="RCMK01000692">
    <property type="protein sequence ID" value="KAG2915931.1"/>
    <property type="molecule type" value="Genomic_DNA"/>
</dbReference>
<evidence type="ECO:0000313" key="8">
    <source>
        <dbReference type="Proteomes" id="UP000251314"/>
    </source>
</evidence>
<comment type="caution">
    <text evidence="7">The sequence shown here is derived from an EMBL/GenBank/DDBJ whole genome shotgun (WGS) entry which is preliminary data.</text>
</comment>
<dbReference type="Proteomes" id="UP000774804">
    <property type="component" value="Unassembled WGS sequence"/>
</dbReference>
<dbReference type="VEuPathDB" id="FungiDB:PC110_g18262"/>
<dbReference type="Proteomes" id="UP000760860">
    <property type="component" value="Unassembled WGS sequence"/>
</dbReference>
<dbReference type="EMBL" id="MJFZ01000765">
    <property type="protein sequence ID" value="RAW25329.1"/>
    <property type="molecule type" value="Genomic_DNA"/>
</dbReference>
<organism evidence="7 8">
    <name type="scientific">Phytophthora cactorum</name>
    <dbReference type="NCBI Taxonomy" id="29920"/>
    <lineage>
        <taxon>Eukaryota</taxon>
        <taxon>Sar</taxon>
        <taxon>Stramenopiles</taxon>
        <taxon>Oomycota</taxon>
        <taxon>Peronosporomycetes</taxon>
        <taxon>Peronosporales</taxon>
        <taxon>Peronosporaceae</taxon>
        <taxon>Phytophthora</taxon>
    </lineage>
</organism>
<dbReference type="EMBL" id="RCML01000703">
    <property type="protein sequence ID" value="KAG2970833.1"/>
    <property type="molecule type" value="Genomic_DNA"/>
</dbReference>
<dbReference type="Proteomes" id="UP000697107">
    <property type="component" value="Unassembled WGS sequence"/>
</dbReference>
<protein>
    <submittedName>
        <fullName evidence="7">Uncharacterized protein</fullName>
    </submittedName>
</protein>
<feature type="compositionally biased region" description="Polar residues" evidence="1">
    <location>
        <begin position="27"/>
        <end position="45"/>
    </location>
</feature>
<feature type="region of interest" description="Disordered" evidence="1">
    <location>
        <begin position="19"/>
        <end position="55"/>
    </location>
</feature>
<gene>
    <name evidence="7" type="ORF">PC110_g18262</name>
    <name evidence="2" type="ORF">PC113_g16839</name>
    <name evidence="3" type="ORF">PC115_g14471</name>
    <name evidence="4" type="ORF">PC117_g17861</name>
    <name evidence="5" type="ORF">PC118_g16646</name>
    <name evidence="6" type="ORF">PC129_g15272</name>
</gene>
<evidence type="ECO:0000313" key="6">
    <source>
        <dbReference type="EMBL" id="KAG3213790.1"/>
    </source>
</evidence>
<reference evidence="7 8" key="1">
    <citation type="submission" date="2018-01" db="EMBL/GenBank/DDBJ databases">
        <title>Draft genome of the strawberry crown rot pathogen Phytophthora cactorum.</title>
        <authorList>
            <person name="Armitage A.D."/>
            <person name="Lysoe E."/>
            <person name="Nellist C.F."/>
            <person name="Harrison R.J."/>
            <person name="Brurberg M.B."/>
        </authorList>
    </citation>
    <scope>NUCLEOTIDE SEQUENCE [LARGE SCALE GENOMIC DNA]</scope>
    <source>
        <strain evidence="7 8">10300</strain>
    </source>
</reference>
<dbReference type="Proteomes" id="UP000735874">
    <property type="component" value="Unassembled WGS sequence"/>
</dbReference>
<dbReference type="AlphaFoldDB" id="A0A329RM39"/>
<reference evidence="2" key="2">
    <citation type="submission" date="2018-10" db="EMBL/GenBank/DDBJ databases">
        <title>Effector identification in a new, highly contiguous assembly of the strawberry crown rot pathogen Phytophthora cactorum.</title>
        <authorList>
            <person name="Armitage A.D."/>
            <person name="Nellist C.F."/>
            <person name="Bates H."/>
            <person name="Vickerstaff R.J."/>
            <person name="Harrison R.J."/>
        </authorList>
    </citation>
    <scope>NUCLEOTIDE SEQUENCE</scope>
    <source>
        <strain evidence="2">15-7</strain>
        <strain evidence="3">4032</strain>
        <strain evidence="4">4040</strain>
        <strain evidence="5">P415</strain>
        <strain evidence="6">P421</strain>
    </source>
</reference>
<evidence type="ECO:0000313" key="3">
    <source>
        <dbReference type="EMBL" id="KAG2905864.1"/>
    </source>
</evidence>
<dbReference type="OrthoDB" id="10281487at2759"/>
<dbReference type="EMBL" id="RCMI01000554">
    <property type="protein sequence ID" value="KAG2905864.1"/>
    <property type="molecule type" value="Genomic_DNA"/>
</dbReference>
<dbReference type="EMBL" id="RCMG01000691">
    <property type="protein sequence ID" value="KAG2850381.1"/>
    <property type="molecule type" value="Genomic_DNA"/>
</dbReference>
<keyword evidence="8" id="KW-1185">Reference proteome</keyword>
<accession>A0A329RM39</accession>